<feature type="transmembrane region" description="Helical" evidence="8">
    <location>
        <begin position="377"/>
        <end position="405"/>
    </location>
</feature>
<keyword evidence="10" id="KW-1185">Reference proteome</keyword>
<dbReference type="GO" id="GO:0005886">
    <property type="term" value="C:plasma membrane"/>
    <property type="evidence" value="ECO:0007669"/>
    <property type="project" value="UniProtKB-SubCell"/>
</dbReference>
<evidence type="ECO:0000256" key="2">
    <source>
        <dbReference type="ARBA" id="ARBA00005658"/>
    </source>
</evidence>
<feature type="transmembrane region" description="Helical" evidence="8">
    <location>
        <begin position="334"/>
        <end position="357"/>
    </location>
</feature>
<feature type="transmembrane region" description="Helical" evidence="8">
    <location>
        <begin position="127"/>
        <end position="150"/>
    </location>
</feature>
<evidence type="ECO:0000256" key="1">
    <source>
        <dbReference type="ARBA" id="ARBA00004651"/>
    </source>
</evidence>
<dbReference type="Proteomes" id="UP000582974">
    <property type="component" value="Unassembled WGS sequence"/>
</dbReference>
<keyword evidence="6 8" id="KW-1133">Transmembrane helix</keyword>
<dbReference type="InterPro" id="IPR000060">
    <property type="entry name" value="BCCT_transptr"/>
</dbReference>
<evidence type="ECO:0000256" key="6">
    <source>
        <dbReference type="ARBA" id="ARBA00022989"/>
    </source>
</evidence>
<feature type="transmembrane region" description="Helical" evidence="8">
    <location>
        <begin position="177"/>
        <end position="199"/>
    </location>
</feature>
<organism evidence="9 10">
    <name type="scientific">Haloechinothrix aidingensis</name>
    <dbReference type="NCBI Taxonomy" id="2752311"/>
    <lineage>
        <taxon>Bacteria</taxon>
        <taxon>Bacillati</taxon>
        <taxon>Actinomycetota</taxon>
        <taxon>Actinomycetes</taxon>
        <taxon>Pseudonocardiales</taxon>
        <taxon>Pseudonocardiaceae</taxon>
        <taxon>Haloechinothrix</taxon>
    </lineage>
</organism>
<dbReference type="Pfam" id="PF02028">
    <property type="entry name" value="BCCT"/>
    <property type="match status" value="1"/>
</dbReference>
<sequence length="523" mass="56442">MFGISVLVILAFLVVGLTATSAMRRMFDSAQAGIAAWFDWYYILTVGGFLVFVIWLGASRFGRIRLGEQDSEPEYRYMTWFAMLFTAGMGIGLVFWAVAEPLSHLADPPMAEPGTARAETESMRFTFFHWGLHAWAIYIVVGVCLAYFSYRHNLPLAIRSALYPILGERIHGRLGDVVDIFAVFGTMFGVATSLGFGILQVNAGLSSLNLVPQSTGVQLVLIAAITFAAVCSLLAGLDKGILRLSVTNLGIGVALMLFVLVTGPTTDVLGSLVQQLGHYVQTLPETTLWTDSQEQTGWQVDWTIFYWGWWISWSPFVGMFIARVSRGRTIREFVFGVLLMPTLFTVVWMAVFGNTAFSVNSETGGELSGQAVDDPAVALFGMLGQLPLTTVLSALAILLVAAYFVTSSDSASLVIAMLTSGGDPDAPKAQRVFWAVLQGGVAAVLLLAGSGGLDALQTAAITTALPFSVIMLLMCYGLVRALYADGRVDSLDRLALTTPAHRAVPERRAAARSPFADRVQGSP</sequence>
<comment type="subcellular location">
    <subcellularLocation>
        <location evidence="1">Cell membrane</location>
        <topology evidence="1">Multi-pass membrane protein</topology>
    </subcellularLocation>
</comment>
<evidence type="ECO:0000256" key="4">
    <source>
        <dbReference type="ARBA" id="ARBA00022475"/>
    </source>
</evidence>
<dbReference type="AlphaFoldDB" id="A0A838A874"/>
<dbReference type="PANTHER" id="PTHR30047">
    <property type="entry name" value="HIGH-AFFINITY CHOLINE TRANSPORT PROTEIN-RELATED"/>
    <property type="match status" value="1"/>
</dbReference>
<comment type="similarity">
    <text evidence="2">Belongs to the BCCT transporter (TC 2.A.15) family.</text>
</comment>
<evidence type="ECO:0000256" key="7">
    <source>
        <dbReference type="ARBA" id="ARBA00023136"/>
    </source>
</evidence>
<name>A0A838A874_9PSEU</name>
<feature type="transmembrane region" description="Helical" evidence="8">
    <location>
        <begin position="244"/>
        <end position="263"/>
    </location>
</feature>
<dbReference type="PROSITE" id="PS01303">
    <property type="entry name" value="BCCT"/>
    <property type="match status" value="1"/>
</dbReference>
<protein>
    <submittedName>
        <fullName evidence="9">BCCT family transporter</fullName>
    </submittedName>
</protein>
<keyword evidence="3" id="KW-0813">Transport</keyword>
<accession>A0A838A874</accession>
<evidence type="ECO:0000313" key="9">
    <source>
        <dbReference type="EMBL" id="MBA0124887.1"/>
    </source>
</evidence>
<dbReference type="InterPro" id="IPR018093">
    <property type="entry name" value="BCCT_CS"/>
</dbReference>
<proteinExistence type="inferred from homology"/>
<dbReference type="NCBIfam" id="TIGR00842">
    <property type="entry name" value="bcct"/>
    <property type="match status" value="1"/>
</dbReference>
<reference evidence="9 10" key="1">
    <citation type="submission" date="2020-07" db="EMBL/GenBank/DDBJ databases">
        <title>Genome of Haloechinothrix sp.</title>
        <authorList>
            <person name="Tang S.-K."/>
            <person name="Yang L."/>
            <person name="Zhu W.-Y."/>
        </authorList>
    </citation>
    <scope>NUCLEOTIDE SEQUENCE [LARGE SCALE GENOMIC DNA]</scope>
    <source>
        <strain evidence="9 10">YIM 98757</strain>
    </source>
</reference>
<evidence type="ECO:0000256" key="8">
    <source>
        <dbReference type="SAM" id="Phobius"/>
    </source>
</evidence>
<feature type="transmembrane region" description="Helical" evidence="8">
    <location>
        <begin position="459"/>
        <end position="483"/>
    </location>
</feature>
<feature type="transmembrane region" description="Helical" evidence="8">
    <location>
        <begin position="432"/>
        <end position="453"/>
    </location>
</feature>
<dbReference type="PANTHER" id="PTHR30047:SF7">
    <property type="entry name" value="HIGH-AFFINITY CHOLINE TRANSPORT PROTEIN"/>
    <property type="match status" value="1"/>
</dbReference>
<evidence type="ECO:0000256" key="3">
    <source>
        <dbReference type="ARBA" id="ARBA00022448"/>
    </source>
</evidence>
<dbReference type="GO" id="GO:0022857">
    <property type="term" value="F:transmembrane transporter activity"/>
    <property type="evidence" value="ECO:0007669"/>
    <property type="project" value="InterPro"/>
</dbReference>
<feature type="transmembrane region" description="Helical" evidence="8">
    <location>
        <begin position="79"/>
        <end position="99"/>
    </location>
</feature>
<evidence type="ECO:0000256" key="5">
    <source>
        <dbReference type="ARBA" id="ARBA00022692"/>
    </source>
</evidence>
<comment type="caution">
    <text evidence="9">The sequence shown here is derived from an EMBL/GenBank/DDBJ whole genome shotgun (WGS) entry which is preliminary data.</text>
</comment>
<keyword evidence="7 8" id="KW-0472">Membrane</keyword>
<keyword evidence="5 8" id="KW-0812">Transmembrane</keyword>
<evidence type="ECO:0000313" key="10">
    <source>
        <dbReference type="Proteomes" id="UP000582974"/>
    </source>
</evidence>
<dbReference type="EMBL" id="JACCKD010000002">
    <property type="protein sequence ID" value="MBA0124887.1"/>
    <property type="molecule type" value="Genomic_DNA"/>
</dbReference>
<gene>
    <name evidence="9" type="ORF">H0B56_04965</name>
</gene>
<keyword evidence="4" id="KW-1003">Cell membrane</keyword>
<feature type="transmembrane region" description="Helical" evidence="8">
    <location>
        <begin position="304"/>
        <end position="322"/>
    </location>
</feature>
<feature type="transmembrane region" description="Helical" evidence="8">
    <location>
        <begin position="40"/>
        <end position="58"/>
    </location>
</feature>
<feature type="transmembrane region" description="Helical" evidence="8">
    <location>
        <begin position="219"/>
        <end position="237"/>
    </location>
</feature>